<dbReference type="PANTHER" id="PTHR13871">
    <property type="entry name" value="THIOREDOXIN"/>
    <property type="match status" value="1"/>
</dbReference>
<dbReference type="PANTHER" id="PTHR13871:SF104">
    <property type="entry name" value="NUCLEOREDOXIN 1 ISOFORM X1-RELATED"/>
    <property type="match status" value="1"/>
</dbReference>
<name>A0A835DB26_TETSI</name>
<evidence type="ECO:0000256" key="1">
    <source>
        <dbReference type="ARBA" id="ARBA00012612"/>
    </source>
</evidence>
<dbReference type="InterPro" id="IPR052259">
    <property type="entry name" value="Nucleoredoxin-like"/>
</dbReference>
<dbReference type="SUPFAM" id="SSF52833">
    <property type="entry name" value="Thioredoxin-like"/>
    <property type="match status" value="2"/>
</dbReference>
<comment type="catalytic activity">
    <reaction evidence="6">
        <text>[protein]-dithiol + NAD(+) = [protein]-disulfide + NADH + H(+)</text>
        <dbReference type="Rhea" id="RHEA:18749"/>
        <dbReference type="Rhea" id="RHEA-COMP:10593"/>
        <dbReference type="Rhea" id="RHEA-COMP:10594"/>
        <dbReference type="ChEBI" id="CHEBI:15378"/>
        <dbReference type="ChEBI" id="CHEBI:29950"/>
        <dbReference type="ChEBI" id="CHEBI:50058"/>
        <dbReference type="ChEBI" id="CHEBI:57540"/>
        <dbReference type="ChEBI" id="CHEBI:57945"/>
        <dbReference type="EC" id="1.8.1.8"/>
    </reaction>
</comment>
<evidence type="ECO:0000256" key="2">
    <source>
        <dbReference type="ARBA" id="ARBA00022737"/>
    </source>
</evidence>
<proteinExistence type="inferred from homology"/>
<comment type="caution">
    <text evidence="9">The sequence shown here is derived from an EMBL/GenBank/DDBJ whole genome shotgun (WGS) entry which is preliminary data.</text>
</comment>
<dbReference type="Proteomes" id="UP000655225">
    <property type="component" value="Unassembled WGS sequence"/>
</dbReference>
<keyword evidence="4" id="KW-0520">NAD</keyword>
<keyword evidence="10" id="KW-1185">Reference proteome</keyword>
<keyword evidence="3" id="KW-0560">Oxidoreductase</keyword>
<dbReference type="EMBL" id="JABCRI010000015">
    <property type="protein sequence ID" value="KAF8393649.1"/>
    <property type="molecule type" value="Genomic_DNA"/>
</dbReference>
<evidence type="ECO:0000256" key="6">
    <source>
        <dbReference type="ARBA" id="ARBA00047388"/>
    </source>
</evidence>
<evidence type="ECO:0000256" key="5">
    <source>
        <dbReference type="ARBA" id="ARBA00025782"/>
    </source>
</evidence>
<dbReference type="OrthoDB" id="409136at2759"/>
<feature type="domain" description="Thioredoxin" evidence="8">
    <location>
        <begin position="193"/>
        <end position="347"/>
    </location>
</feature>
<gene>
    <name evidence="9" type="ORF">HHK36_021895</name>
</gene>
<evidence type="ECO:0000256" key="3">
    <source>
        <dbReference type="ARBA" id="ARBA00023002"/>
    </source>
</evidence>
<keyword evidence="2" id="KW-0677">Repeat</keyword>
<evidence type="ECO:0000256" key="4">
    <source>
        <dbReference type="ARBA" id="ARBA00023027"/>
    </source>
</evidence>
<dbReference type="GO" id="GO:0047134">
    <property type="term" value="F:protein-disulfide reductase [NAD(P)H] activity"/>
    <property type="evidence" value="ECO:0007669"/>
    <property type="project" value="UniProtKB-EC"/>
</dbReference>
<sequence length="441" mass="50386">MANNGVGSETHDLRSLLTDEESDCLVRRNGDQVPVSELEGKMVGLYFSLSSFRSCRQCTRILVDIYLKLKERGERFEVVLITMDKDEESFNNDLKNMPWLALPFGNKSLDKLLSYFEPSTIPTLVIIGPDGKTLSLNARDYVEGHGIQAYPFSKERLAEIDEKENERCESQTLESLLVADELDFVIGKGSVKVRFLSEKRFETFSGIDGKVPVSQLVGKIVLFYFSRQQCPPCRAFTPKLVEDYHKIKAKHHDFEVIFVSLDNDQQSFEDYYFEMPWLVLPYGDKRENSLKRMLKLTSIPHLVAVGSTGRTLTSKAKELVMFFGPDAYPFNNDRMKEMESRIEEMGMGLPEKVRHYLHAEHELLRSPAGVYTCDGCNQLVLGWVFKCDECDYYLHPKCALEEDREVRGESEGHGNHEHAHDGHDQASNGGWVCDGEVCYRT</sequence>
<dbReference type="OMA" id="PYNDKRE"/>
<comment type="catalytic activity">
    <reaction evidence="7">
        <text>[protein]-dithiol + NADP(+) = [protein]-disulfide + NADPH + H(+)</text>
        <dbReference type="Rhea" id="RHEA:18753"/>
        <dbReference type="Rhea" id="RHEA-COMP:10593"/>
        <dbReference type="Rhea" id="RHEA-COMP:10594"/>
        <dbReference type="ChEBI" id="CHEBI:15378"/>
        <dbReference type="ChEBI" id="CHEBI:29950"/>
        <dbReference type="ChEBI" id="CHEBI:50058"/>
        <dbReference type="ChEBI" id="CHEBI:57783"/>
        <dbReference type="ChEBI" id="CHEBI:58349"/>
        <dbReference type="EC" id="1.8.1.8"/>
    </reaction>
</comment>
<dbReference type="Gene3D" id="3.40.30.10">
    <property type="entry name" value="Glutaredoxin"/>
    <property type="match status" value="2"/>
</dbReference>
<dbReference type="Pfam" id="PF13905">
    <property type="entry name" value="Thioredoxin_8"/>
    <property type="match status" value="2"/>
</dbReference>
<comment type="similarity">
    <text evidence="5">Belongs to the nucleoredoxin family.</text>
</comment>
<organism evidence="9 10">
    <name type="scientific">Tetracentron sinense</name>
    <name type="common">Spur-leaf</name>
    <dbReference type="NCBI Taxonomy" id="13715"/>
    <lineage>
        <taxon>Eukaryota</taxon>
        <taxon>Viridiplantae</taxon>
        <taxon>Streptophyta</taxon>
        <taxon>Embryophyta</taxon>
        <taxon>Tracheophyta</taxon>
        <taxon>Spermatophyta</taxon>
        <taxon>Magnoliopsida</taxon>
        <taxon>Trochodendrales</taxon>
        <taxon>Trochodendraceae</taxon>
        <taxon>Tetracentron</taxon>
    </lineage>
</organism>
<evidence type="ECO:0000259" key="8">
    <source>
        <dbReference type="PROSITE" id="PS51352"/>
    </source>
</evidence>
<dbReference type="InterPro" id="IPR036249">
    <property type="entry name" value="Thioredoxin-like_sf"/>
</dbReference>
<evidence type="ECO:0000256" key="7">
    <source>
        <dbReference type="ARBA" id="ARBA00047804"/>
    </source>
</evidence>
<dbReference type="InterPro" id="IPR013766">
    <property type="entry name" value="Thioredoxin_domain"/>
</dbReference>
<protein>
    <recommendedName>
        <fullName evidence="1">protein-disulfide reductase</fullName>
        <ecNumber evidence="1">1.8.1.8</ecNumber>
    </recommendedName>
</protein>
<reference evidence="9 10" key="1">
    <citation type="submission" date="2020-04" db="EMBL/GenBank/DDBJ databases">
        <title>Plant Genome Project.</title>
        <authorList>
            <person name="Zhang R.-G."/>
        </authorList>
    </citation>
    <scope>NUCLEOTIDE SEQUENCE [LARGE SCALE GENOMIC DNA]</scope>
    <source>
        <strain evidence="9">YNK0</strain>
        <tissue evidence="9">Leaf</tissue>
    </source>
</reference>
<evidence type="ECO:0000313" key="10">
    <source>
        <dbReference type="Proteomes" id="UP000655225"/>
    </source>
</evidence>
<dbReference type="InterPro" id="IPR012336">
    <property type="entry name" value="Thioredoxin-like_fold"/>
</dbReference>
<dbReference type="EC" id="1.8.1.8" evidence="1"/>
<evidence type="ECO:0000313" key="9">
    <source>
        <dbReference type="EMBL" id="KAF8393649.1"/>
    </source>
</evidence>
<dbReference type="PROSITE" id="PS51352">
    <property type="entry name" value="THIOREDOXIN_2"/>
    <property type="match status" value="1"/>
</dbReference>
<accession>A0A835DB26</accession>
<dbReference type="AlphaFoldDB" id="A0A835DB26"/>
<dbReference type="SUPFAM" id="SSF57889">
    <property type="entry name" value="Cysteine-rich domain"/>
    <property type="match status" value="1"/>
</dbReference>
<dbReference type="InterPro" id="IPR046349">
    <property type="entry name" value="C1-like_sf"/>
</dbReference>